<protein>
    <submittedName>
        <fullName evidence="1">Uncharacterized protein</fullName>
    </submittedName>
</protein>
<proteinExistence type="predicted"/>
<evidence type="ECO:0000313" key="2">
    <source>
        <dbReference type="Proteomes" id="UP001193748"/>
    </source>
</evidence>
<name>A0AAX0AYC7_CLOBE</name>
<dbReference type="AlphaFoldDB" id="A0AAX0AYC7"/>
<dbReference type="Proteomes" id="UP001193748">
    <property type="component" value="Unassembled WGS sequence"/>
</dbReference>
<sequence length="168" mass="19612">MGRLYNLKGISKIKFIVVYCGRFKIGYKTIEVMEGGKYMVHLINDIEIRSKNTREKYGIQVGKIKFDLSKEVSFIKKQLNYGSEEFINIRLDNEEITILYNSIDKISYDNVKPYIIDFYTLLNNKFVGHCVLDNAYIEYDNDISYSKVTELHLKTGVNSQLIVKKLLI</sequence>
<reference evidence="1" key="1">
    <citation type="submission" date="2020-05" db="EMBL/GenBank/DDBJ databases">
        <authorList>
            <person name="Brown S."/>
            <person name="Huntemann M."/>
            <person name="Clum A."/>
            <person name="Spunde A."/>
            <person name="Palaniappan K."/>
            <person name="Ritter S."/>
            <person name="Mikhailova N."/>
            <person name="Chen I.-M."/>
            <person name="Stamatis D."/>
            <person name="Reddy T."/>
            <person name="O'Malley R."/>
            <person name="Daum C."/>
            <person name="Shapiro N."/>
            <person name="Ivanova N."/>
            <person name="Kyrpides N."/>
            <person name="Woyke T."/>
        </authorList>
    </citation>
    <scope>NUCLEOTIDE SEQUENCE</scope>
    <source>
        <strain evidence="1">DJ080</strain>
    </source>
</reference>
<dbReference type="EMBL" id="JABSWW010000001">
    <property type="protein sequence ID" value="NRT87988.1"/>
    <property type="molecule type" value="Genomic_DNA"/>
</dbReference>
<comment type="caution">
    <text evidence="1">The sequence shown here is derived from an EMBL/GenBank/DDBJ whole genome shotgun (WGS) entry which is preliminary data.</text>
</comment>
<gene>
    <name evidence="1" type="ORF">B0H41_001667</name>
</gene>
<dbReference type="RefSeq" id="WP_241394370.1">
    <property type="nucleotide sequence ID" value="NZ_CP107022.1"/>
</dbReference>
<evidence type="ECO:0000313" key="1">
    <source>
        <dbReference type="EMBL" id="NRT87988.1"/>
    </source>
</evidence>
<accession>A0AAX0AYC7</accession>
<reference evidence="1" key="2">
    <citation type="journal article" date="2022" name="Nat. Biotechnol.">
        <title>Carbon-negative production of acetone and isopropanol by gas fermentation at industrial pilot scale.</title>
        <authorList>
            <person name="Liew F.E."/>
            <person name="Nogle R."/>
            <person name="Abdalla T."/>
            <person name="Rasor B.J."/>
            <person name="Canter C."/>
            <person name="Jensen R.O."/>
            <person name="Wang L."/>
            <person name="Strutz J."/>
            <person name="Chirania P."/>
            <person name="De Tissera S."/>
            <person name="Mueller A.P."/>
            <person name="Ruan Z."/>
            <person name="Gao A."/>
            <person name="Tran L."/>
            <person name="Engle N.L."/>
            <person name="Bromley J.C."/>
            <person name="Daniell J."/>
            <person name="Conrado R."/>
            <person name="Tschaplinski T.J."/>
            <person name="Giannone R.J."/>
            <person name="Hettich R.L."/>
            <person name="Karim A.S."/>
            <person name="Simpson S.D."/>
            <person name="Brown S.D."/>
            <person name="Leang C."/>
            <person name="Jewett M.C."/>
            <person name="Kopke M."/>
        </authorList>
    </citation>
    <scope>NUCLEOTIDE SEQUENCE</scope>
    <source>
        <strain evidence="1">DJ080</strain>
    </source>
</reference>
<organism evidence="1 2">
    <name type="scientific">Clostridium beijerinckii</name>
    <name type="common">Clostridium MP</name>
    <dbReference type="NCBI Taxonomy" id="1520"/>
    <lineage>
        <taxon>Bacteria</taxon>
        <taxon>Bacillati</taxon>
        <taxon>Bacillota</taxon>
        <taxon>Clostridia</taxon>
        <taxon>Eubacteriales</taxon>
        <taxon>Clostridiaceae</taxon>
        <taxon>Clostridium</taxon>
    </lineage>
</organism>